<comment type="pathway">
    <text evidence="1">Cell wall biogenesis; peptidoglycan biosynthesis.</text>
</comment>
<dbReference type="Proteomes" id="UP000005435">
    <property type="component" value="Chromosome"/>
</dbReference>
<name>G8M0R7_ACECE</name>
<dbReference type="STRING" id="720554.Clocl_2579"/>
<gene>
    <name evidence="3" type="ordered locus">Clocl_2579</name>
</gene>
<evidence type="ECO:0000256" key="1">
    <source>
        <dbReference type="ARBA" id="ARBA00004752"/>
    </source>
</evidence>
<protein>
    <submittedName>
        <fullName evidence="3">UDP-N-acetylmuramyl tripeptide synthase</fullName>
    </submittedName>
</protein>
<evidence type="ECO:0000259" key="2">
    <source>
        <dbReference type="Pfam" id="PF08245"/>
    </source>
</evidence>
<dbReference type="GO" id="GO:0016881">
    <property type="term" value="F:acid-amino acid ligase activity"/>
    <property type="evidence" value="ECO:0007669"/>
    <property type="project" value="InterPro"/>
</dbReference>
<dbReference type="Pfam" id="PF08245">
    <property type="entry name" value="Mur_ligase_M"/>
    <property type="match status" value="1"/>
</dbReference>
<dbReference type="InterPro" id="IPR036565">
    <property type="entry name" value="Mur-like_cat_sf"/>
</dbReference>
<evidence type="ECO:0000313" key="4">
    <source>
        <dbReference type="Proteomes" id="UP000005435"/>
    </source>
</evidence>
<dbReference type="KEGG" id="ccl:Clocl_2579"/>
<dbReference type="PANTHER" id="PTHR23135">
    <property type="entry name" value="MUR LIGASE FAMILY MEMBER"/>
    <property type="match status" value="1"/>
</dbReference>
<dbReference type="HOGENOM" id="CLU_3424671_0_0_9"/>
<dbReference type="eggNOG" id="ENOG50341RI">
    <property type="taxonomic scope" value="Bacteria"/>
</dbReference>
<proteinExistence type="predicted"/>
<dbReference type="Gene3D" id="3.40.1190.10">
    <property type="entry name" value="Mur-like, catalytic domain"/>
    <property type="match status" value="1"/>
</dbReference>
<organism evidence="3 4">
    <name type="scientific">Acetivibrio clariflavus (strain DSM 19732 / NBRC 101661 / EBR45)</name>
    <name type="common">Clostridium clariflavum</name>
    <dbReference type="NCBI Taxonomy" id="720554"/>
    <lineage>
        <taxon>Bacteria</taxon>
        <taxon>Bacillati</taxon>
        <taxon>Bacillota</taxon>
        <taxon>Clostridia</taxon>
        <taxon>Eubacteriales</taxon>
        <taxon>Oscillospiraceae</taxon>
        <taxon>Acetivibrio</taxon>
    </lineage>
</organism>
<dbReference type="GO" id="GO:0005524">
    <property type="term" value="F:ATP binding"/>
    <property type="evidence" value="ECO:0007669"/>
    <property type="project" value="InterPro"/>
</dbReference>
<keyword evidence="4" id="KW-1185">Reference proteome</keyword>
<dbReference type="SUPFAM" id="SSF53623">
    <property type="entry name" value="MurD-like peptide ligases, catalytic domain"/>
    <property type="match status" value="1"/>
</dbReference>
<accession>G8M0R7</accession>
<evidence type="ECO:0000313" key="3">
    <source>
        <dbReference type="EMBL" id="AEV69148.1"/>
    </source>
</evidence>
<feature type="domain" description="Mur ligase central" evidence="2">
    <location>
        <begin position="37"/>
        <end position="187"/>
    </location>
</feature>
<dbReference type="PANTHER" id="PTHR23135:SF4">
    <property type="entry name" value="UDP-N-ACETYLMURAMOYL-L-ALANYL-D-GLUTAMATE--2,6-DIAMINOPIMELATE LIGASE MURE HOMOLOG, CHLOROPLASTIC"/>
    <property type="match status" value="1"/>
</dbReference>
<dbReference type="InterPro" id="IPR013221">
    <property type="entry name" value="Mur_ligase_cen"/>
</dbReference>
<dbReference type="AlphaFoldDB" id="G8M0R7"/>
<reference evidence="4" key="1">
    <citation type="submission" date="2011-12" db="EMBL/GenBank/DDBJ databases">
        <title>Complete sequence of Clostridium clariflavum DSM 19732.</title>
        <authorList>
            <consortium name="US DOE Joint Genome Institute"/>
            <person name="Lucas S."/>
            <person name="Han J."/>
            <person name="Lapidus A."/>
            <person name="Cheng J.-F."/>
            <person name="Goodwin L."/>
            <person name="Pitluck S."/>
            <person name="Peters L."/>
            <person name="Teshima H."/>
            <person name="Detter J.C."/>
            <person name="Han C."/>
            <person name="Tapia R."/>
            <person name="Land M."/>
            <person name="Hauser L."/>
            <person name="Kyrpides N."/>
            <person name="Ivanova N."/>
            <person name="Pagani I."/>
            <person name="Kitzmiller T."/>
            <person name="Lynd L."/>
            <person name="Izquierdo J."/>
            <person name="Woyke T."/>
        </authorList>
    </citation>
    <scope>NUCLEOTIDE SEQUENCE [LARGE SCALE GENOMIC DNA]</scope>
    <source>
        <strain evidence="4">DSM 19732 / NBRC 101661 / EBR45</strain>
    </source>
</reference>
<reference evidence="3 4" key="2">
    <citation type="journal article" date="2012" name="Stand. Genomic Sci.">
        <title>Complete Genome Sequence of Clostridium clariflavum DSM 19732.</title>
        <authorList>
            <person name="Izquierdo J.A."/>
            <person name="Goodwin L."/>
            <person name="Davenport K.W."/>
            <person name="Teshima H."/>
            <person name="Bruce D."/>
            <person name="Detter C."/>
            <person name="Tapia R."/>
            <person name="Han S."/>
            <person name="Land M."/>
            <person name="Hauser L."/>
            <person name="Jeffries C.D."/>
            <person name="Han J."/>
            <person name="Pitluck S."/>
            <person name="Nolan M."/>
            <person name="Chen A."/>
            <person name="Huntemann M."/>
            <person name="Mavromatis K."/>
            <person name="Mikhailova N."/>
            <person name="Liolios K."/>
            <person name="Woyke T."/>
            <person name="Lynd L.R."/>
        </authorList>
    </citation>
    <scope>NUCLEOTIDE SEQUENCE [LARGE SCALE GENOMIC DNA]</scope>
    <source>
        <strain evidence="4">DSM 19732 / NBRC 101661 / EBR45</strain>
    </source>
</reference>
<dbReference type="EMBL" id="CP003065">
    <property type="protein sequence ID" value="AEV69148.1"/>
    <property type="molecule type" value="Genomic_DNA"/>
</dbReference>
<sequence>MFYIKNKKRVHDKIATILRKWGVKQVLIAGIIGQSNKESTANLINSIFSASKKRFSIVDSKTLINLDVKRFKAYLSELLKNNTDILILKINIFDIDKEIFNYIKFDIIIFTDKADDFSTNISDVYKETMRKAFSLLDDKGVAIVNADDTELTNFLNGIKHYIITYGFNLKASITTSSVGDMVDKTDIMCCLQRTVFARNGNVIEPQEFIIKTKSEIYDPYNVLAAATFALVNGVDLNSLNN</sequence>